<keyword evidence="7" id="KW-1185">Reference proteome</keyword>
<dbReference type="EMBL" id="SLUK01000010">
    <property type="protein sequence ID" value="TCL42414.1"/>
    <property type="molecule type" value="Genomic_DNA"/>
</dbReference>
<keyword evidence="4 5" id="KW-0472">Membrane</keyword>
<evidence type="ECO:0000256" key="1">
    <source>
        <dbReference type="ARBA" id="ARBA00004141"/>
    </source>
</evidence>
<accession>A0A9X8UHN0</accession>
<comment type="caution">
    <text evidence="6">The sequence shown here is derived from an EMBL/GenBank/DDBJ whole genome shotgun (WGS) entry which is preliminary data.</text>
</comment>
<organism evidence="6 7">
    <name type="scientific">Harryflintia acetispora</name>
    <dbReference type="NCBI Taxonomy" id="1849041"/>
    <lineage>
        <taxon>Bacteria</taxon>
        <taxon>Bacillati</taxon>
        <taxon>Bacillota</taxon>
        <taxon>Clostridia</taxon>
        <taxon>Eubacteriales</taxon>
        <taxon>Oscillospiraceae</taxon>
        <taxon>Harryflintia</taxon>
    </lineage>
</organism>
<comment type="subcellular location">
    <subcellularLocation>
        <location evidence="1">Membrane</location>
        <topology evidence="1">Multi-pass membrane protein</topology>
    </subcellularLocation>
</comment>
<keyword evidence="2 5" id="KW-0812">Transmembrane</keyword>
<evidence type="ECO:0000256" key="3">
    <source>
        <dbReference type="ARBA" id="ARBA00022989"/>
    </source>
</evidence>
<evidence type="ECO:0000313" key="6">
    <source>
        <dbReference type="EMBL" id="TCL42414.1"/>
    </source>
</evidence>
<reference evidence="6 7" key="1">
    <citation type="submission" date="2019-03" db="EMBL/GenBank/DDBJ databases">
        <title>Genomic Encyclopedia of Type Strains, Phase IV (KMG-IV): sequencing the most valuable type-strain genomes for metagenomic binning, comparative biology and taxonomic classification.</title>
        <authorList>
            <person name="Goeker M."/>
        </authorList>
    </citation>
    <scope>NUCLEOTIDE SEQUENCE [LARGE SCALE GENOMIC DNA]</scope>
    <source>
        <strain evidence="6 7">DSM 100433</strain>
    </source>
</reference>
<feature type="transmembrane region" description="Helical" evidence="5">
    <location>
        <begin position="39"/>
        <end position="62"/>
    </location>
</feature>
<dbReference type="Proteomes" id="UP000294682">
    <property type="component" value="Unassembled WGS sequence"/>
</dbReference>
<dbReference type="Pfam" id="PF05105">
    <property type="entry name" value="Phage_holin_4_1"/>
    <property type="match status" value="1"/>
</dbReference>
<feature type="transmembrane region" description="Helical" evidence="5">
    <location>
        <begin position="69"/>
        <end position="90"/>
    </location>
</feature>
<feature type="transmembrane region" description="Helical" evidence="5">
    <location>
        <begin position="12"/>
        <end position="33"/>
    </location>
</feature>
<evidence type="ECO:0000256" key="2">
    <source>
        <dbReference type="ARBA" id="ARBA00022692"/>
    </source>
</evidence>
<sequence>MKVPMGNLFWNYGAKGAEVSAAVAAVGTFLAGILGGWDFMMIALLWAMGLDVLLGLLCAVKVRNVDSQVMLWGGINKVLVLLFVAFGVVMDRALSFDNPYIRTAIICFYLGREGLSIIENSAKLGMPWPGFITALLEQLKERGEKGK</sequence>
<evidence type="ECO:0000313" key="7">
    <source>
        <dbReference type="Proteomes" id="UP000294682"/>
    </source>
</evidence>
<gene>
    <name evidence="6" type="ORF">EDD78_11039</name>
</gene>
<keyword evidence="3 5" id="KW-1133">Transmembrane helix</keyword>
<dbReference type="RefSeq" id="WP_132084958.1">
    <property type="nucleotide sequence ID" value="NZ_JADNAH010000014.1"/>
</dbReference>
<dbReference type="AlphaFoldDB" id="A0A9X8UHN0"/>
<dbReference type="InterPro" id="IPR006480">
    <property type="entry name" value="Phage_holin_4_1"/>
</dbReference>
<dbReference type="GO" id="GO:0016020">
    <property type="term" value="C:membrane"/>
    <property type="evidence" value="ECO:0007669"/>
    <property type="project" value="UniProtKB-SubCell"/>
</dbReference>
<proteinExistence type="predicted"/>
<protein>
    <submittedName>
        <fullName evidence="6">Toxin secretion/phage lysis holin</fullName>
    </submittedName>
</protein>
<dbReference type="NCBIfam" id="TIGR01593">
    <property type="entry name" value="holin_tox_secr"/>
    <property type="match status" value="1"/>
</dbReference>
<evidence type="ECO:0000256" key="5">
    <source>
        <dbReference type="SAM" id="Phobius"/>
    </source>
</evidence>
<name>A0A9X8UHN0_9FIRM</name>
<evidence type="ECO:0000256" key="4">
    <source>
        <dbReference type="ARBA" id="ARBA00023136"/>
    </source>
</evidence>